<feature type="region of interest" description="Disordered" evidence="1">
    <location>
        <begin position="88"/>
        <end position="196"/>
    </location>
</feature>
<dbReference type="Proteomes" id="UP001054945">
    <property type="component" value="Unassembled WGS sequence"/>
</dbReference>
<evidence type="ECO:0000313" key="2">
    <source>
        <dbReference type="EMBL" id="GIX67536.1"/>
    </source>
</evidence>
<name>A0AAV4M646_CAEEX</name>
<accession>A0AAV4M646</accession>
<dbReference type="AlphaFoldDB" id="A0AAV4M646"/>
<feature type="compositionally biased region" description="Basic and acidic residues" evidence="1">
    <location>
        <begin position="98"/>
        <end position="112"/>
    </location>
</feature>
<keyword evidence="3" id="KW-1185">Reference proteome</keyword>
<feature type="compositionally biased region" description="Basic residues" evidence="1">
    <location>
        <begin position="173"/>
        <end position="186"/>
    </location>
</feature>
<feature type="compositionally biased region" description="Basic residues" evidence="1">
    <location>
        <begin position="135"/>
        <end position="163"/>
    </location>
</feature>
<organism evidence="2 3">
    <name type="scientific">Caerostris extrusa</name>
    <name type="common">Bark spider</name>
    <name type="synonym">Caerostris bankana</name>
    <dbReference type="NCBI Taxonomy" id="172846"/>
    <lineage>
        <taxon>Eukaryota</taxon>
        <taxon>Metazoa</taxon>
        <taxon>Ecdysozoa</taxon>
        <taxon>Arthropoda</taxon>
        <taxon>Chelicerata</taxon>
        <taxon>Arachnida</taxon>
        <taxon>Araneae</taxon>
        <taxon>Araneomorphae</taxon>
        <taxon>Entelegynae</taxon>
        <taxon>Araneoidea</taxon>
        <taxon>Araneidae</taxon>
        <taxon>Caerostris</taxon>
    </lineage>
</organism>
<protein>
    <submittedName>
        <fullName evidence="2">Uncharacterized protein</fullName>
    </submittedName>
</protein>
<gene>
    <name evidence="2" type="ORF">CEXT_577021</name>
</gene>
<dbReference type="EMBL" id="BPLR01019411">
    <property type="protein sequence ID" value="GIX67536.1"/>
    <property type="molecule type" value="Genomic_DNA"/>
</dbReference>
<evidence type="ECO:0000256" key="1">
    <source>
        <dbReference type="SAM" id="MobiDB-lite"/>
    </source>
</evidence>
<reference evidence="2 3" key="1">
    <citation type="submission" date="2021-06" db="EMBL/GenBank/DDBJ databases">
        <title>Caerostris extrusa draft genome.</title>
        <authorList>
            <person name="Kono N."/>
            <person name="Arakawa K."/>
        </authorList>
    </citation>
    <scope>NUCLEOTIDE SEQUENCE [LARGE SCALE GENOMIC DNA]</scope>
</reference>
<sequence length="211" mass="25103">MQIKSYVHYPNYLNDLPIRNQYSSHETVKVIKVIIASVKESIIQGVECIYSKWVNLNKTNFRLVIFYNCFPLCKVRQETKNLFKKKFDKKPKKPLQKVRQETKNLQKFDKKPKTLSKSSTRKQKNSPKSSTRNQKPLKKFDKKPKPPKRQKPLQKKFDKKLKKPLQMFDKKPKTSKKFDKKPKTSPKVRQETKNSLVRIDKKNPKNLLKIC</sequence>
<comment type="caution">
    <text evidence="2">The sequence shown here is derived from an EMBL/GenBank/DDBJ whole genome shotgun (WGS) entry which is preliminary data.</text>
</comment>
<proteinExistence type="predicted"/>
<evidence type="ECO:0000313" key="3">
    <source>
        <dbReference type="Proteomes" id="UP001054945"/>
    </source>
</evidence>